<dbReference type="EMBL" id="BARW01011813">
    <property type="protein sequence ID" value="GAI77008.1"/>
    <property type="molecule type" value="Genomic_DNA"/>
</dbReference>
<name>X1R8Y7_9ZZZZ</name>
<proteinExistence type="predicted"/>
<organism evidence="1">
    <name type="scientific">marine sediment metagenome</name>
    <dbReference type="NCBI Taxonomy" id="412755"/>
    <lineage>
        <taxon>unclassified sequences</taxon>
        <taxon>metagenomes</taxon>
        <taxon>ecological metagenomes</taxon>
    </lineage>
</organism>
<reference evidence="1" key="1">
    <citation type="journal article" date="2014" name="Front. Microbiol.">
        <title>High frequency of phylogenetically diverse reductive dehalogenase-homologous genes in deep subseafloor sedimentary metagenomes.</title>
        <authorList>
            <person name="Kawai M."/>
            <person name="Futagami T."/>
            <person name="Toyoda A."/>
            <person name="Takaki Y."/>
            <person name="Nishi S."/>
            <person name="Hori S."/>
            <person name="Arai W."/>
            <person name="Tsubouchi T."/>
            <person name="Morono Y."/>
            <person name="Uchiyama I."/>
            <person name="Ito T."/>
            <person name="Fujiyama A."/>
            <person name="Inagaki F."/>
            <person name="Takami H."/>
        </authorList>
    </citation>
    <scope>NUCLEOTIDE SEQUENCE</scope>
    <source>
        <strain evidence="1">Expedition CK06-06</strain>
    </source>
</reference>
<protein>
    <submittedName>
        <fullName evidence="1">Uncharacterized protein</fullName>
    </submittedName>
</protein>
<comment type="caution">
    <text evidence="1">The sequence shown here is derived from an EMBL/GenBank/DDBJ whole genome shotgun (WGS) entry which is preliminary data.</text>
</comment>
<feature type="non-terminal residue" evidence="1">
    <location>
        <position position="96"/>
    </location>
</feature>
<evidence type="ECO:0000313" key="1">
    <source>
        <dbReference type="EMBL" id="GAI77008.1"/>
    </source>
</evidence>
<accession>X1R8Y7</accession>
<sequence>MGYWKPIYLEENLSLPMSGTKTFELPESGDLSYLELIPKVTNDAASNCQNNPEYSISKIEVLHHGNHVVKAFDGRIALFSAAKDMPKVPELQIYNT</sequence>
<gene>
    <name evidence="1" type="ORF">S12H4_22594</name>
</gene>
<dbReference type="AlphaFoldDB" id="X1R8Y7"/>